<feature type="transmembrane region" description="Helical" evidence="1">
    <location>
        <begin position="209"/>
        <end position="228"/>
    </location>
</feature>
<dbReference type="InterPro" id="IPR011990">
    <property type="entry name" value="TPR-like_helical_dom_sf"/>
</dbReference>
<keyword evidence="1" id="KW-1133">Transmembrane helix</keyword>
<evidence type="ECO:0000256" key="1">
    <source>
        <dbReference type="SAM" id="Phobius"/>
    </source>
</evidence>
<evidence type="ECO:0000313" key="2">
    <source>
        <dbReference type="EMBL" id="CAL5218471.1"/>
    </source>
</evidence>
<dbReference type="EMBL" id="CAXHTA020000001">
    <property type="protein sequence ID" value="CAL5218471.1"/>
    <property type="molecule type" value="Genomic_DNA"/>
</dbReference>
<dbReference type="SUPFAM" id="SSF48452">
    <property type="entry name" value="TPR-like"/>
    <property type="match status" value="1"/>
</dbReference>
<evidence type="ECO:0000313" key="3">
    <source>
        <dbReference type="Proteomes" id="UP001497392"/>
    </source>
</evidence>
<protein>
    <submittedName>
        <fullName evidence="2">G155 protein</fullName>
    </submittedName>
</protein>
<organism evidence="2 3">
    <name type="scientific">Coccomyxa viridis</name>
    <dbReference type="NCBI Taxonomy" id="1274662"/>
    <lineage>
        <taxon>Eukaryota</taxon>
        <taxon>Viridiplantae</taxon>
        <taxon>Chlorophyta</taxon>
        <taxon>core chlorophytes</taxon>
        <taxon>Trebouxiophyceae</taxon>
        <taxon>Trebouxiophyceae incertae sedis</taxon>
        <taxon>Coccomyxaceae</taxon>
        <taxon>Coccomyxa</taxon>
    </lineage>
</organism>
<name>A0ABP1FGP4_9CHLO</name>
<proteinExistence type="predicted"/>
<sequence>MRTTVPCQEEELSSQITAFGQRSQRIHGHKQGGRARGRIVTYAATEAAECIAKGQEKYNAGDRMGALKFFEQSLQKSPTQQERQAALFNSTAVHASFGDVELAQITLREGISYGLDFKKALKDSEDSQLVKFQGSPQIVIQLQKFAEAVKRIKGAVGSVNDKKAPAAKPASSGKSAYSSDTMFGRDISSILSTDLTDIDPSVGGIVKRVAGLLVVGLVLAVVLFYVGLRFTFPEQF</sequence>
<reference evidence="2 3" key="1">
    <citation type="submission" date="2024-06" db="EMBL/GenBank/DDBJ databases">
        <authorList>
            <person name="Kraege A."/>
            <person name="Thomma B."/>
        </authorList>
    </citation>
    <scope>NUCLEOTIDE SEQUENCE [LARGE SCALE GENOMIC DNA]</scope>
</reference>
<dbReference type="Proteomes" id="UP001497392">
    <property type="component" value="Unassembled WGS sequence"/>
</dbReference>
<comment type="caution">
    <text evidence="2">The sequence shown here is derived from an EMBL/GenBank/DDBJ whole genome shotgun (WGS) entry which is preliminary data.</text>
</comment>
<gene>
    <name evidence="2" type="primary">g155</name>
    <name evidence="2" type="ORF">VP750_LOCUS130</name>
</gene>
<keyword evidence="1" id="KW-0812">Transmembrane</keyword>
<accession>A0ABP1FGP4</accession>
<keyword evidence="1" id="KW-0472">Membrane</keyword>
<keyword evidence="3" id="KW-1185">Reference proteome</keyword>